<organism evidence="1 2">
    <name type="scientific">Dioscorea alata</name>
    <name type="common">Purple yam</name>
    <dbReference type="NCBI Taxonomy" id="55571"/>
    <lineage>
        <taxon>Eukaryota</taxon>
        <taxon>Viridiplantae</taxon>
        <taxon>Streptophyta</taxon>
        <taxon>Embryophyta</taxon>
        <taxon>Tracheophyta</taxon>
        <taxon>Spermatophyta</taxon>
        <taxon>Magnoliopsida</taxon>
        <taxon>Liliopsida</taxon>
        <taxon>Dioscoreales</taxon>
        <taxon>Dioscoreaceae</taxon>
        <taxon>Dioscorea</taxon>
    </lineage>
</organism>
<accession>A0ACB7TPV3</accession>
<gene>
    <name evidence="1" type="ORF">IHE45_20G005400</name>
</gene>
<reference evidence="2" key="1">
    <citation type="journal article" date="2022" name="Nat. Commun.">
        <title>Chromosome evolution and the genetic basis of agronomically important traits in greater yam.</title>
        <authorList>
            <person name="Bredeson J.V."/>
            <person name="Lyons J.B."/>
            <person name="Oniyinde I.O."/>
            <person name="Okereke N.R."/>
            <person name="Kolade O."/>
            <person name="Nnabue I."/>
            <person name="Nwadili C.O."/>
            <person name="Hribova E."/>
            <person name="Parker M."/>
            <person name="Nwogha J."/>
            <person name="Shu S."/>
            <person name="Carlson J."/>
            <person name="Kariba R."/>
            <person name="Muthemba S."/>
            <person name="Knop K."/>
            <person name="Barton G.J."/>
            <person name="Sherwood A.V."/>
            <person name="Lopez-Montes A."/>
            <person name="Asiedu R."/>
            <person name="Jamnadass R."/>
            <person name="Muchugi A."/>
            <person name="Goodstein D."/>
            <person name="Egesi C.N."/>
            <person name="Featherston J."/>
            <person name="Asfaw A."/>
            <person name="Simpson G.G."/>
            <person name="Dolezel J."/>
            <person name="Hendre P.S."/>
            <person name="Van Deynze A."/>
            <person name="Kumar P.L."/>
            <person name="Obidiegwu J.E."/>
            <person name="Bhattacharjee R."/>
            <person name="Rokhsar D.S."/>
        </authorList>
    </citation>
    <scope>NUCLEOTIDE SEQUENCE [LARGE SCALE GENOMIC DNA]</scope>
    <source>
        <strain evidence="2">cv. TDa95/00328</strain>
    </source>
</reference>
<evidence type="ECO:0000313" key="2">
    <source>
        <dbReference type="Proteomes" id="UP000827976"/>
    </source>
</evidence>
<name>A0ACB7TPV3_DIOAL</name>
<sequence>MTILKTKQMSITFLLFQIFVLLTTHTIPGLASIIQTTNPSCPQTYPPCGNLSDIHYPFSLSNNPLDPPFSSCGYPGLTIFCLNNTIPILRLNNITSTTSPSDGFTVTNISYSSNTFDIIDSDELINDYCSIINSNLTLDVQSFLRFTEADANLTVFIDCPGDGPKENMIKCFNNTYTKNTTSYVFFPPDVPIPGGNHFYQRCGQVVIVPVLRQVVLDYIEAQEELGVVFGGVLKKGFQIGWDPAASLEECRTCEKSSGRCGFKLINASVGSNWEITCFCSDGSQGSDSCGT</sequence>
<keyword evidence="2" id="KW-1185">Reference proteome</keyword>
<proteinExistence type="predicted"/>
<dbReference type="Proteomes" id="UP000827976">
    <property type="component" value="Chromosome 20"/>
</dbReference>
<protein>
    <submittedName>
        <fullName evidence="1">Uncharacterized protein</fullName>
    </submittedName>
</protein>
<evidence type="ECO:0000313" key="1">
    <source>
        <dbReference type="EMBL" id="KAH7650686.1"/>
    </source>
</evidence>
<dbReference type="EMBL" id="CM037030">
    <property type="protein sequence ID" value="KAH7650686.1"/>
    <property type="molecule type" value="Genomic_DNA"/>
</dbReference>
<comment type="caution">
    <text evidence="1">The sequence shown here is derived from an EMBL/GenBank/DDBJ whole genome shotgun (WGS) entry which is preliminary data.</text>
</comment>